<dbReference type="PANTHER" id="PTHR38779:SF2">
    <property type="entry name" value="TYPE II SECRETION SYSTEM PROTEIN I-RELATED"/>
    <property type="match status" value="1"/>
</dbReference>
<dbReference type="Gene3D" id="3.30.1300.30">
    <property type="entry name" value="GSPII I/J protein-like"/>
    <property type="match status" value="1"/>
</dbReference>
<evidence type="ECO:0000256" key="5">
    <source>
        <dbReference type="ARBA" id="ARBA00022519"/>
    </source>
</evidence>
<dbReference type="NCBIfam" id="TIGR01707">
    <property type="entry name" value="gspI"/>
    <property type="match status" value="1"/>
</dbReference>
<dbReference type="InterPro" id="IPR010052">
    <property type="entry name" value="T2SS_protein-GspI"/>
</dbReference>
<dbReference type="STRING" id="106634.TVD_01670"/>
<comment type="subunit">
    <text evidence="9">Type II secretion is composed of four main components: the outer membrane complex, the inner membrane complex, the cytoplasmic secretion ATPase and the periplasm-spanning pseudopilus.</text>
</comment>
<dbReference type="Pfam" id="PF07963">
    <property type="entry name" value="N_methyl"/>
    <property type="match status" value="1"/>
</dbReference>
<dbReference type="Proteomes" id="UP000064201">
    <property type="component" value="Chromosome"/>
</dbReference>
<keyword evidence="6" id="KW-0812">Transmembrane</keyword>
<evidence type="ECO:0000256" key="1">
    <source>
        <dbReference type="ARBA" id="ARBA00004377"/>
    </source>
</evidence>
<evidence type="ECO:0000256" key="8">
    <source>
        <dbReference type="ARBA" id="ARBA00023136"/>
    </source>
</evidence>
<proteinExistence type="inferred from homology"/>
<evidence type="ECO:0000259" key="10">
    <source>
        <dbReference type="Pfam" id="PF02501"/>
    </source>
</evidence>
<dbReference type="GO" id="GO:0005886">
    <property type="term" value="C:plasma membrane"/>
    <property type="evidence" value="ECO:0007669"/>
    <property type="project" value="UniProtKB-SubCell"/>
</dbReference>
<sequence>MLARGARRGFTLLEVLIALVVLGVALGALIKAGSEHARNTAYLQERTLAGWVASNLLADYEAGLRRVDVGTQRIQSTLADREWEARIEITDTVIDAPIELPAVRRIEVRVWPLDGHPDHPLAQATSYALP</sequence>
<dbReference type="GO" id="GO:0015627">
    <property type="term" value="C:type II protein secretion system complex"/>
    <property type="evidence" value="ECO:0007669"/>
    <property type="project" value="UniProtKB-UniRule"/>
</dbReference>
<name>A0A0G3G3V1_9GAMM</name>
<dbReference type="EMBL" id="CP011367">
    <property type="protein sequence ID" value="AKJ94157.1"/>
    <property type="molecule type" value="Genomic_DNA"/>
</dbReference>
<evidence type="ECO:0000256" key="4">
    <source>
        <dbReference type="ARBA" id="ARBA00022481"/>
    </source>
</evidence>
<keyword evidence="3" id="KW-1003">Cell membrane</keyword>
<evidence type="ECO:0000313" key="11">
    <source>
        <dbReference type="EMBL" id="AKJ94157.1"/>
    </source>
</evidence>
<keyword evidence="4 9" id="KW-0488">Methylation</keyword>
<comment type="function">
    <text evidence="9">Component of the type II secretion system required for the energy-dependent secretion of extracellular factors such as proteases and toxins from the periplasm.</text>
</comment>
<dbReference type="Pfam" id="PF02501">
    <property type="entry name" value="T2SSI"/>
    <property type="match status" value="1"/>
</dbReference>
<accession>A0A0G3G3V1</accession>
<evidence type="ECO:0000256" key="2">
    <source>
        <dbReference type="ARBA" id="ARBA00008358"/>
    </source>
</evidence>
<dbReference type="AlphaFoldDB" id="A0A0G3G3V1"/>
<evidence type="ECO:0000256" key="3">
    <source>
        <dbReference type="ARBA" id="ARBA00022475"/>
    </source>
</evidence>
<comment type="subcellular location">
    <subcellularLocation>
        <location evidence="1 9">Cell inner membrane</location>
        <topology evidence="1 9">Single-pass membrane protein</topology>
    </subcellularLocation>
</comment>
<keyword evidence="12" id="KW-1185">Reference proteome</keyword>
<evidence type="ECO:0000256" key="7">
    <source>
        <dbReference type="ARBA" id="ARBA00022989"/>
    </source>
</evidence>
<gene>
    <name evidence="11" type="ORF">TVD_01670</name>
</gene>
<dbReference type="InterPro" id="IPR012902">
    <property type="entry name" value="N_methyl_site"/>
</dbReference>
<dbReference type="InterPro" id="IPR045584">
    <property type="entry name" value="Pilin-like"/>
</dbReference>
<keyword evidence="8" id="KW-0472">Membrane</keyword>
<evidence type="ECO:0000256" key="6">
    <source>
        <dbReference type="ARBA" id="ARBA00022692"/>
    </source>
</evidence>
<dbReference type="InterPro" id="IPR003413">
    <property type="entry name" value="T2SS_GspI_C"/>
</dbReference>
<dbReference type="RefSeq" id="WP_047250645.1">
    <property type="nucleotide sequence ID" value="NZ_CP011367.1"/>
</dbReference>
<evidence type="ECO:0000313" key="12">
    <source>
        <dbReference type="Proteomes" id="UP000064201"/>
    </source>
</evidence>
<comment type="PTM">
    <text evidence="9">Cleaved by prepilin peptidase.</text>
</comment>
<dbReference type="PANTHER" id="PTHR38779">
    <property type="entry name" value="TYPE II SECRETION SYSTEM PROTEIN I-RELATED"/>
    <property type="match status" value="1"/>
</dbReference>
<dbReference type="KEGG" id="tvr:TVD_01670"/>
<dbReference type="SUPFAM" id="SSF54523">
    <property type="entry name" value="Pili subunits"/>
    <property type="match status" value="1"/>
</dbReference>
<protein>
    <recommendedName>
        <fullName evidence="9">Type II secretion system protein I</fullName>
        <shortName evidence="9">T2SS minor pseudopilin I</shortName>
    </recommendedName>
</protein>
<organism evidence="11 12">
    <name type="scientific">Thioalkalivibrio versutus</name>
    <dbReference type="NCBI Taxonomy" id="106634"/>
    <lineage>
        <taxon>Bacteria</taxon>
        <taxon>Pseudomonadati</taxon>
        <taxon>Pseudomonadota</taxon>
        <taxon>Gammaproteobacteria</taxon>
        <taxon>Chromatiales</taxon>
        <taxon>Ectothiorhodospiraceae</taxon>
        <taxon>Thioalkalivibrio</taxon>
    </lineage>
</organism>
<feature type="domain" description="Type II secretion system protein GspI C-terminal" evidence="10">
    <location>
        <begin position="43"/>
        <end position="127"/>
    </location>
</feature>
<reference evidence="11 12" key="1">
    <citation type="submission" date="2015-04" db="EMBL/GenBank/DDBJ databases">
        <title>Complete Sequence for the Genome of the Thioalkalivibrio versutus D301.</title>
        <authorList>
            <person name="Mu T."/>
            <person name="Zhou J."/>
            <person name="Xu X."/>
        </authorList>
    </citation>
    <scope>NUCLEOTIDE SEQUENCE [LARGE SCALE GENOMIC DNA]</scope>
    <source>
        <strain evidence="11 12">D301</strain>
    </source>
</reference>
<dbReference type="GO" id="GO:0015628">
    <property type="term" value="P:protein secretion by the type II secretion system"/>
    <property type="evidence" value="ECO:0007669"/>
    <property type="project" value="UniProtKB-UniRule"/>
</dbReference>
<dbReference type="NCBIfam" id="TIGR02532">
    <property type="entry name" value="IV_pilin_GFxxxE"/>
    <property type="match status" value="1"/>
</dbReference>
<evidence type="ECO:0000256" key="9">
    <source>
        <dbReference type="RuleBase" id="RU368030"/>
    </source>
</evidence>
<dbReference type="OrthoDB" id="6121517at2"/>
<keyword evidence="7" id="KW-1133">Transmembrane helix</keyword>
<comment type="similarity">
    <text evidence="2 9">Belongs to the GSP I family.</text>
</comment>
<dbReference type="PATRIC" id="fig|106634.4.peg.341"/>
<dbReference type="PROSITE" id="PS00409">
    <property type="entry name" value="PROKAR_NTER_METHYL"/>
    <property type="match status" value="1"/>
</dbReference>
<keyword evidence="5 9" id="KW-0997">Cell inner membrane</keyword>